<proteinExistence type="predicted"/>
<dbReference type="AlphaFoldDB" id="A0A2D3L9D2"/>
<sequence>MNKTKSHANRKFAWLLFFAFEQAGDQSKEAKESRKSHQSYHAFIFLYSARKPLILSTESSVFCRLVGKPSI</sequence>
<evidence type="ECO:0000313" key="1">
    <source>
        <dbReference type="EMBL" id="ATV27153.1"/>
    </source>
</evidence>
<protein>
    <submittedName>
        <fullName evidence="1">Uncharacterized protein</fullName>
    </submittedName>
</protein>
<dbReference type="EMBL" id="CP024724">
    <property type="protein sequence ID" value="ATV27153.1"/>
    <property type="molecule type" value="Genomic_DNA"/>
</dbReference>
<name>A0A2D3L9D2_PREIN</name>
<reference evidence="1 2" key="1">
    <citation type="submission" date="2017-11" db="EMBL/GenBank/DDBJ databases">
        <title>Genome sequencing of Prevotella intermedia KCOM 2837.</title>
        <authorList>
            <person name="Kook J.-K."/>
            <person name="Park S.-N."/>
            <person name="Lim Y.K."/>
        </authorList>
    </citation>
    <scope>NUCLEOTIDE SEQUENCE [LARGE SCALE GENOMIC DNA]</scope>
    <source>
        <strain evidence="1 2">KCOM 2837</strain>
    </source>
</reference>
<gene>
    <name evidence="1" type="ORF">CTM62_10130</name>
</gene>
<accession>A0A2D3L9D2</accession>
<dbReference type="Proteomes" id="UP000229630">
    <property type="component" value="Chromosome 2"/>
</dbReference>
<evidence type="ECO:0000313" key="2">
    <source>
        <dbReference type="Proteomes" id="UP000229630"/>
    </source>
</evidence>
<organism evidence="1 2">
    <name type="scientific">Prevotella intermedia</name>
    <dbReference type="NCBI Taxonomy" id="28131"/>
    <lineage>
        <taxon>Bacteria</taxon>
        <taxon>Pseudomonadati</taxon>
        <taxon>Bacteroidota</taxon>
        <taxon>Bacteroidia</taxon>
        <taxon>Bacteroidales</taxon>
        <taxon>Prevotellaceae</taxon>
        <taxon>Prevotella</taxon>
    </lineage>
</organism>